<dbReference type="PANTHER" id="PTHR11405:SF53">
    <property type="entry name" value="CARBAMOYL-PHOSPHATE SYNTHASE [AMMONIA], MITOCHONDRIAL"/>
    <property type="match status" value="1"/>
</dbReference>
<dbReference type="GO" id="GO:0005524">
    <property type="term" value="F:ATP binding"/>
    <property type="evidence" value="ECO:0007669"/>
    <property type="project" value="UniProtKB-KW"/>
</dbReference>
<sequence length="67" mass="7070">RQACSGSIVSVGGQIPNNLAVPLHLNGVKILGTSPLQIDRAEERSVFSSVLDDLGVAQAPWRALFSL</sequence>
<dbReference type="OrthoDB" id="8764811at2759"/>
<evidence type="ECO:0000256" key="3">
    <source>
        <dbReference type="ARBA" id="ARBA00022840"/>
    </source>
</evidence>
<evidence type="ECO:0000256" key="1">
    <source>
        <dbReference type="ARBA" id="ARBA00022598"/>
    </source>
</evidence>
<dbReference type="GO" id="GO:0005737">
    <property type="term" value="C:cytoplasm"/>
    <property type="evidence" value="ECO:0007669"/>
    <property type="project" value="TreeGrafter"/>
</dbReference>
<reference evidence="4" key="1">
    <citation type="journal article" date="2004" name="Nature">
        <title>Genome duplication in the teleost fish Tetraodon nigroviridis reveals the early vertebrate proto-karyotype.</title>
        <authorList>
            <person name="Jaillon O."/>
            <person name="Aury J.-M."/>
            <person name="Brunet F."/>
            <person name="Petit J.-L."/>
            <person name="Stange-Thomann N."/>
            <person name="Mauceli E."/>
            <person name="Bouneau L."/>
            <person name="Fischer C."/>
            <person name="Ozouf-Costaz C."/>
            <person name="Bernot A."/>
            <person name="Nicaud S."/>
            <person name="Jaffe D."/>
            <person name="Fisher S."/>
            <person name="Lutfalla G."/>
            <person name="Dossat C."/>
            <person name="Segurens B."/>
            <person name="Dasilva C."/>
            <person name="Salanoubat M."/>
            <person name="Levy M."/>
            <person name="Boudet N."/>
            <person name="Castellano S."/>
            <person name="Anthouard V."/>
            <person name="Jubin C."/>
            <person name="Castelli V."/>
            <person name="Katinka M."/>
            <person name="Vacherie B."/>
            <person name="Biemont C."/>
            <person name="Skalli Z."/>
            <person name="Cattolico L."/>
            <person name="Poulain J."/>
            <person name="De Berardinis V."/>
            <person name="Cruaud C."/>
            <person name="Duprat S."/>
            <person name="Brottier P."/>
            <person name="Coutanceau J.-P."/>
            <person name="Gouzy J."/>
            <person name="Parra G."/>
            <person name="Lardier G."/>
            <person name="Chapple C."/>
            <person name="McKernan K.J."/>
            <person name="McEwan P."/>
            <person name="Bosak S."/>
            <person name="Kellis M."/>
            <person name="Volff J.-N."/>
            <person name="Guigo R."/>
            <person name="Zody M.C."/>
            <person name="Mesirov J."/>
            <person name="Lindblad-Toh K."/>
            <person name="Birren B."/>
            <person name="Nusbaum C."/>
            <person name="Kahn D."/>
            <person name="Robinson-Rechavi M."/>
            <person name="Laudet V."/>
            <person name="Schachter V."/>
            <person name="Quetier F."/>
            <person name="Saurin W."/>
            <person name="Scarpelli C."/>
            <person name="Wincker P."/>
            <person name="Lander E.S."/>
            <person name="Weissenbach J."/>
            <person name="Roest Crollius H."/>
        </authorList>
    </citation>
    <scope>NUCLEOTIDE SEQUENCE [LARGE SCALE GENOMIC DNA]</scope>
</reference>
<dbReference type="Gene3D" id="3.40.50.20">
    <property type="match status" value="1"/>
</dbReference>
<dbReference type="PANTHER" id="PTHR11405">
    <property type="entry name" value="CARBAMOYLTRANSFERASE FAMILY MEMBER"/>
    <property type="match status" value="1"/>
</dbReference>
<dbReference type="EMBL" id="CAAE01025415">
    <property type="protein sequence ID" value="CAG14860.1"/>
    <property type="molecule type" value="Genomic_DNA"/>
</dbReference>
<evidence type="ECO:0000313" key="4">
    <source>
        <dbReference type="EMBL" id="CAG14860.1"/>
    </source>
</evidence>
<comment type="caution">
    <text evidence="4">The sequence shown here is derived from an EMBL/GenBank/DDBJ whole genome shotgun (WGS) entry which is preliminary data.</text>
</comment>
<feature type="non-terminal residue" evidence="4">
    <location>
        <position position="1"/>
    </location>
</feature>
<proteinExistence type="predicted"/>
<dbReference type="AlphaFoldDB" id="Q4R9S3"/>
<reference evidence="4" key="2">
    <citation type="submission" date="2004-02" db="EMBL/GenBank/DDBJ databases">
        <authorList>
            <consortium name="Genoscope"/>
            <consortium name="Whitehead Institute Centre for Genome Research"/>
        </authorList>
    </citation>
    <scope>NUCLEOTIDE SEQUENCE</scope>
</reference>
<dbReference type="KEGG" id="tng:GSTEN00037985G001"/>
<protein>
    <submittedName>
        <fullName evidence="4">(spotted green pufferfish) hypothetical protein</fullName>
    </submittedName>
</protein>
<keyword evidence="1" id="KW-0436">Ligase</keyword>
<accession>Q4R9S3</accession>
<keyword evidence="3" id="KW-0067">ATP-binding</keyword>
<dbReference type="SUPFAM" id="SSF52440">
    <property type="entry name" value="PreATP-grasp domain"/>
    <property type="match status" value="1"/>
</dbReference>
<dbReference type="GO" id="GO:0006541">
    <property type="term" value="P:glutamine metabolic process"/>
    <property type="evidence" value="ECO:0007669"/>
    <property type="project" value="TreeGrafter"/>
</dbReference>
<organism evidence="4">
    <name type="scientific">Tetraodon nigroviridis</name>
    <name type="common">Spotted green pufferfish</name>
    <name type="synonym">Chelonodon nigroviridis</name>
    <dbReference type="NCBI Taxonomy" id="99883"/>
    <lineage>
        <taxon>Eukaryota</taxon>
        <taxon>Metazoa</taxon>
        <taxon>Chordata</taxon>
        <taxon>Craniata</taxon>
        <taxon>Vertebrata</taxon>
        <taxon>Euteleostomi</taxon>
        <taxon>Actinopterygii</taxon>
        <taxon>Neopterygii</taxon>
        <taxon>Teleostei</taxon>
        <taxon>Neoteleostei</taxon>
        <taxon>Acanthomorphata</taxon>
        <taxon>Eupercaria</taxon>
        <taxon>Tetraodontiformes</taxon>
        <taxon>Tetradontoidea</taxon>
        <taxon>Tetraodontidae</taxon>
        <taxon>Tetraodon</taxon>
    </lineage>
</organism>
<dbReference type="GO" id="GO:0004088">
    <property type="term" value="F:carbamoyl-phosphate synthase (glutamine-hydrolyzing) activity"/>
    <property type="evidence" value="ECO:0007669"/>
    <property type="project" value="TreeGrafter"/>
</dbReference>
<feature type="non-terminal residue" evidence="4">
    <location>
        <position position="67"/>
    </location>
</feature>
<name>Q4R9S3_TETNG</name>
<dbReference type="InterPro" id="IPR016185">
    <property type="entry name" value="PreATP-grasp_dom_sf"/>
</dbReference>
<keyword evidence="2" id="KW-0547">Nucleotide-binding</keyword>
<evidence type="ECO:0000256" key="2">
    <source>
        <dbReference type="ARBA" id="ARBA00022741"/>
    </source>
</evidence>
<gene>
    <name evidence="4" type="ORF">GSTENG00037985001</name>
</gene>